<dbReference type="InterPro" id="IPR050799">
    <property type="entry name" value="ZIP_Transporter"/>
</dbReference>
<evidence type="ECO:0000256" key="2">
    <source>
        <dbReference type="ARBA" id="ARBA00022692"/>
    </source>
</evidence>
<dbReference type="InterPro" id="IPR003689">
    <property type="entry name" value="ZIP"/>
</dbReference>
<dbReference type="AlphaFoldDB" id="A0A1G2HHY4"/>
<feature type="transmembrane region" description="Helical" evidence="5">
    <location>
        <begin position="133"/>
        <end position="152"/>
    </location>
</feature>
<keyword evidence="2 5" id="KW-0812">Transmembrane</keyword>
<feature type="transmembrane region" description="Helical" evidence="5">
    <location>
        <begin position="34"/>
        <end position="53"/>
    </location>
</feature>
<name>A0A1G2HHY4_9BACT</name>
<comment type="caution">
    <text evidence="6">The sequence shown here is derived from an EMBL/GenBank/DDBJ whole genome shotgun (WGS) entry which is preliminary data.</text>
</comment>
<sequence>MLGYIILFSLLGSVGSMAGGVLLLWKEQHAQRAALFLISFAAGVLLSVGFLDLLPEALEKFSGDIHLVSITALLAMALVFVVERFLWWYHHHRFEAEEHHKEHHELHMLNRGQAYILLSGDALHNFIDGVLITAAFFVSFPLGISVSIGIIAHELPQEIADFSVMLNAGFKRLNIFLLNLSAALATLIGAMVSFFVLDFVEISIPYILATAFGVFTYIALSDLIPAIHHQSEHKYDILHFLFFTAGLAIFFLI</sequence>
<evidence type="ECO:0000313" key="7">
    <source>
        <dbReference type="Proteomes" id="UP000179153"/>
    </source>
</evidence>
<dbReference type="GO" id="GO:0005385">
    <property type="term" value="F:zinc ion transmembrane transporter activity"/>
    <property type="evidence" value="ECO:0007669"/>
    <property type="project" value="TreeGrafter"/>
</dbReference>
<feature type="transmembrane region" description="Helical" evidence="5">
    <location>
        <begin position="203"/>
        <end position="223"/>
    </location>
</feature>
<dbReference type="STRING" id="1802163.A2932_00385"/>
<evidence type="ECO:0000256" key="3">
    <source>
        <dbReference type="ARBA" id="ARBA00022989"/>
    </source>
</evidence>
<gene>
    <name evidence="6" type="ORF">A2932_00385</name>
</gene>
<evidence type="ECO:0000256" key="5">
    <source>
        <dbReference type="SAM" id="Phobius"/>
    </source>
</evidence>
<evidence type="ECO:0000256" key="4">
    <source>
        <dbReference type="ARBA" id="ARBA00023136"/>
    </source>
</evidence>
<evidence type="ECO:0000256" key="1">
    <source>
        <dbReference type="ARBA" id="ARBA00004141"/>
    </source>
</evidence>
<dbReference type="PANTHER" id="PTHR12191:SF37">
    <property type="entry name" value="ZINC TRANSPORTER FOI"/>
    <property type="match status" value="1"/>
</dbReference>
<dbReference type="GO" id="GO:0030003">
    <property type="term" value="P:intracellular monoatomic cation homeostasis"/>
    <property type="evidence" value="ECO:0007669"/>
    <property type="project" value="TreeGrafter"/>
</dbReference>
<evidence type="ECO:0000313" key="6">
    <source>
        <dbReference type="EMBL" id="OGZ61890.1"/>
    </source>
</evidence>
<dbReference type="GO" id="GO:0005886">
    <property type="term" value="C:plasma membrane"/>
    <property type="evidence" value="ECO:0007669"/>
    <property type="project" value="TreeGrafter"/>
</dbReference>
<comment type="subcellular location">
    <subcellularLocation>
        <location evidence="1">Membrane</location>
        <topology evidence="1">Multi-pass membrane protein</topology>
    </subcellularLocation>
</comment>
<proteinExistence type="predicted"/>
<feature type="transmembrane region" description="Helical" evidence="5">
    <location>
        <begin position="6"/>
        <end position="25"/>
    </location>
</feature>
<feature type="transmembrane region" description="Helical" evidence="5">
    <location>
        <begin position="65"/>
        <end position="87"/>
    </location>
</feature>
<dbReference type="Pfam" id="PF02535">
    <property type="entry name" value="Zip"/>
    <property type="match status" value="1"/>
</dbReference>
<reference evidence="6 7" key="1">
    <citation type="journal article" date="2016" name="Nat. Commun.">
        <title>Thousands of microbial genomes shed light on interconnected biogeochemical processes in an aquifer system.</title>
        <authorList>
            <person name="Anantharaman K."/>
            <person name="Brown C.T."/>
            <person name="Hug L.A."/>
            <person name="Sharon I."/>
            <person name="Castelle C.J."/>
            <person name="Probst A.J."/>
            <person name="Thomas B.C."/>
            <person name="Singh A."/>
            <person name="Wilkins M.J."/>
            <person name="Karaoz U."/>
            <person name="Brodie E.L."/>
            <person name="Williams K.H."/>
            <person name="Hubbard S.S."/>
            <person name="Banfield J.F."/>
        </authorList>
    </citation>
    <scope>NUCLEOTIDE SEQUENCE [LARGE SCALE GENOMIC DNA]</scope>
</reference>
<dbReference type="GO" id="GO:0071578">
    <property type="term" value="P:zinc ion import across plasma membrane"/>
    <property type="evidence" value="ECO:0007669"/>
    <property type="project" value="TreeGrafter"/>
</dbReference>
<organism evidence="6 7">
    <name type="scientific">Candidatus Spechtbacteria bacterium RIFCSPLOWO2_01_FULL_46_10</name>
    <dbReference type="NCBI Taxonomy" id="1802163"/>
    <lineage>
        <taxon>Bacteria</taxon>
        <taxon>Candidatus Spechtiibacteriota</taxon>
    </lineage>
</organism>
<feature type="transmembrane region" description="Helical" evidence="5">
    <location>
        <begin position="173"/>
        <end position="197"/>
    </location>
</feature>
<dbReference type="PANTHER" id="PTHR12191">
    <property type="entry name" value="SOLUTE CARRIER FAMILY 39"/>
    <property type="match status" value="1"/>
</dbReference>
<dbReference type="GO" id="GO:0140410">
    <property type="term" value="F:monoatomic cation:bicarbonate symporter activity"/>
    <property type="evidence" value="ECO:0007669"/>
    <property type="project" value="TreeGrafter"/>
</dbReference>
<dbReference type="Proteomes" id="UP000179153">
    <property type="component" value="Unassembled WGS sequence"/>
</dbReference>
<evidence type="ECO:0008006" key="8">
    <source>
        <dbReference type="Google" id="ProtNLM"/>
    </source>
</evidence>
<dbReference type="EMBL" id="MHOI01000007">
    <property type="protein sequence ID" value="OGZ61890.1"/>
    <property type="molecule type" value="Genomic_DNA"/>
</dbReference>
<protein>
    <recommendedName>
        <fullName evidence="8">ZIP zinc transporter</fullName>
    </recommendedName>
</protein>
<accession>A0A1G2HHY4</accession>
<feature type="transmembrane region" description="Helical" evidence="5">
    <location>
        <begin position="235"/>
        <end position="252"/>
    </location>
</feature>
<keyword evidence="3 5" id="KW-1133">Transmembrane helix</keyword>
<keyword evidence="4 5" id="KW-0472">Membrane</keyword>